<proteinExistence type="predicted"/>
<dbReference type="KEGG" id="bex:A11Q_2525"/>
<dbReference type="HOGENOM" id="CLU_686366_0_0_7"/>
<dbReference type="PATRIC" id="fig|1184267.3.peg.2553"/>
<dbReference type="InterPro" id="IPR011990">
    <property type="entry name" value="TPR-like_helical_dom_sf"/>
</dbReference>
<dbReference type="InterPro" id="IPR019734">
    <property type="entry name" value="TPR_rpt"/>
</dbReference>
<dbReference type="PROSITE" id="PS50005">
    <property type="entry name" value="TPR"/>
    <property type="match status" value="1"/>
</dbReference>
<feature type="repeat" description="TPR" evidence="1">
    <location>
        <begin position="336"/>
        <end position="369"/>
    </location>
</feature>
<organism evidence="3 4">
    <name type="scientific">Pseudobdellovibrio exovorus JSS</name>
    <dbReference type="NCBI Taxonomy" id="1184267"/>
    <lineage>
        <taxon>Bacteria</taxon>
        <taxon>Pseudomonadati</taxon>
        <taxon>Bdellovibrionota</taxon>
        <taxon>Bdellovibrionia</taxon>
        <taxon>Bdellovibrionales</taxon>
        <taxon>Pseudobdellovibrionaceae</taxon>
        <taxon>Pseudobdellovibrio</taxon>
    </lineage>
</organism>
<dbReference type="SUPFAM" id="SSF48452">
    <property type="entry name" value="TPR-like"/>
    <property type="match status" value="1"/>
</dbReference>
<evidence type="ECO:0000256" key="2">
    <source>
        <dbReference type="SAM" id="MobiDB-lite"/>
    </source>
</evidence>
<dbReference type="eggNOG" id="COG0457">
    <property type="taxonomic scope" value="Bacteria"/>
</dbReference>
<dbReference type="Pfam" id="PF13432">
    <property type="entry name" value="TPR_16"/>
    <property type="match status" value="1"/>
</dbReference>
<protein>
    <submittedName>
        <fullName evidence="3">O-linked GlcNAc transferase</fullName>
    </submittedName>
</protein>
<dbReference type="Proteomes" id="UP000012040">
    <property type="component" value="Chromosome"/>
</dbReference>
<reference evidence="3 4" key="1">
    <citation type="journal article" date="2013" name="ISME J.">
        <title>By their genes ye shall know them: genomic signatures of predatory bacteria.</title>
        <authorList>
            <person name="Pasternak Z."/>
            <person name="Pietrokovski S."/>
            <person name="Rotem O."/>
            <person name="Gophna U."/>
            <person name="Lurie-Weinberger M.N."/>
            <person name="Jurkevitch E."/>
        </authorList>
    </citation>
    <scope>NUCLEOTIDE SEQUENCE [LARGE SCALE GENOMIC DNA]</scope>
    <source>
        <strain evidence="3 4">JSS</strain>
    </source>
</reference>
<dbReference type="SMART" id="SM00028">
    <property type="entry name" value="TPR"/>
    <property type="match status" value="2"/>
</dbReference>
<dbReference type="OrthoDB" id="9899at2"/>
<dbReference type="GO" id="GO:0051301">
    <property type="term" value="P:cell division"/>
    <property type="evidence" value="ECO:0007669"/>
    <property type="project" value="TreeGrafter"/>
</dbReference>
<gene>
    <name evidence="3" type="ORF">A11Q_2525</name>
</gene>
<sequence length="401" mass="44201">MLKHGLSGLFFIASALFCLDLGHAQTAQSPVEALANALSTVQPIPPPAATTPPPANNSGNPAGGASGGAGANAPAGPTPTTPSSNLGGKYEEHQSICRMNEYDLVKDFSDDLKKRRVELIKTKLKNESNEQRVKTQIRLIKEYLDQKNNLAAGALIQEMKQQKLSGFDNEYVNSLAALSENRISVARQILNKMSLEKENASNVELLRSLAEVYIAESNYYEASTLYEDLNALTKNAYLPQLCEVMTLNTMNAEAERICLQASSRFPQNPFPPIFQGITHRERLDLKQAESLFKKSIAIKPTEMGHSCLAEINFMNKKFTEAASEYKKALEVTPTSNRALLGLAWTEIQSKNYTEAIEAFKKACKLNSKNEVEIRKAFKYLNDEKIAEAPRFIEAVNSCSGS</sequence>
<dbReference type="RefSeq" id="WP_015471231.1">
    <property type="nucleotide sequence ID" value="NC_020813.1"/>
</dbReference>
<feature type="compositionally biased region" description="Gly residues" evidence="2">
    <location>
        <begin position="61"/>
        <end position="70"/>
    </location>
</feature>
<feature type="region of interest" description="Disordered" evidence="2">
    <location>
        <begin position="42"/>
        <end position="89"/>
    </location>
</feature>
<dbReference type="Gene3D" id="1.25.40.10">
    <property type="entry name" value="Tetratricopeptide repeat domain"/>
    <property type="match status" value="1"/>
</dbReference>
<evidence type="ECO:0000313" key="4">
    <source>
        <dbReference type="Proteomes" id="UP000012040"/>
    </source>
</evidence>
<evidence type="ECO:0000313" key="3">
    <source>
        <dbReference type="EMBL" id="AGH96741.1"/>
    </source>
</evidence>
<keyword evidence="1" id="KW-0802">TPR repeat</keyword>
<name>M4VFB2_9BACT</name>
<dbReference type="PANTHER" id="PTHR12558">
    <property type="entry name" value="CELL DIVISION CYCLE 16,23,27"/>
    <property type="match status" value="1"/>
</dbReference>
<keyword evidence="4" id="KW-1185">Reference proteome</keyword>
<evidence type="ECO:0000256" key="1">
    <source>
        <dbReference type="PROSITE-ProRule" id="PRU00339"/>
    </source>
</evidence>
<accession>M4VFB2</accession>
<dbReference type="EMBL" id="CP003537">
    <property type="protein sequence ID" value="AGH96741.1"/>
    <property type="molecule type" value="Genomic_DNA"/>
</dbReference>
<dbReference type="PANTHER" id="PTHR12558:SF51">
    <property type="entry name" value="TPR-LIKE PROTEIN"/>
    <property type="match status" value="1"/>
</dbReference>
<dbReference type="AlphaFoldDB" id="M4VFB2"/>
<feature type="compositionally biased region" description="Pro residues" evidence="2">
    <location>
        <begin position="43"/>
        <end position="55"/>
    </location>
</feature>
<keyword evidence="3" id="KW-0808">Transferase</keyword>
<dbReference type="STRING" id="1184267.A11Q_2525"/>
<dbReference type="GO" id="GO:0016740">
    <property type="term" value="F:transferase activity"/>
    <property type="evidence" value="ECO:0007669"/>
    <property type="project" value="UniProtKB-KW"/>
</dbReference>